<dbReference type="Pfam" id="PF00226">
    <property type="entry name" value="DnaJ"/>
    <property type="match status" value="1"/>
</dbReference>
<evidence type="ECO:0000259" key="2">
    <source>
        <dbReference type="PROSITE" id="PS50076"/>
    </source>
</evidence>
<dbReference type="CDD" id="cd06257">
    <property type="entry name" value="DnaJ"/>
    <property type="match status" value="1"/>
</dbReference>
<feature type="non-terminal residue" evidence="3">
    <location>
        <position position="405"/>
    </location>
</feature>
<dbReference type="InterPro" id="IPR001623">
    <property type="entry name" value="DnaJ_domain"/>
</dbReference>
<dbReference type="SUPFAM" id="SSF46565">
    <property type="entry name" value="Chaperone J-domain"/>
    <property type="match status" value="1"/>
</dbReference>
<dbReference type="Proteomes" id="UP000799424">
    <property type="component" value="Unassembled WGS sequence"/>
</dbReference>
<feature type="compositionally biased region" description="Polar residues" evidence="1">
    <location>
        <begin position="89"/>
        <end position="105"/>
    </location>
</feature>
<dbReference type="PANTHER" id="PTHR24074">
    <property type="entry name" value="CO-CHAPERONE PROTEIN DJLA"/>
    <property type="match status" value="1"/>
</dbReference>
<feature type="compositionally biased region" description="Basic and acidic residues" evidence="1">
    <location>
        <begin position="262"/>
        <end position="274"/>
    </location>
</feature>
<dbReference type="Gene3D" id="1.10.287.110">
    <property type="entry name" value="DnaJ domain"/>
    <property type="match status" value="1"/>
</dbReference>
<dbReference type="SMART" id="SM00271">
    <property type="entry name" value="DnaJ"/>
    <property type="match status" value="1"/>
</dbReference>
<dbReference type="InterPro" id="IPR036869">
    <property type="entry name" value="J_dom_sf"/>
</dbReference>
<evidence type="ECO:0000313" key="3">
    <source>
        <dbReference type="EMBL" id="KAF2823731.1"/>
    </source>
</evidence>
<evidence type="ECO:0000256" key="1">
    <source>
        <dbReference type="SAM" id="MobiDB-lite"/>
    </source>
</evidence>
<dbReference type="PRINTS" id="PR00625">
    <property type="entry name" value="JDOMAIN"/>
</dbReference>
<feature type="compositionally biased region" description="Basic and acidic residues" evidence="1">
    <location>
        <begin position="74"/>
        <end position="86"/>
    </location>
</feature>
<sequence length="405" mass="44410">MPTATYYATLGLASTAAPEVIRAAYKALALIYHPDKILNLAAKERASHAAVFNKVQQAYDVLGNPSLKAAYDAELSRHGNKADSKRSTFHQSPTRTASNSSSTPQRKPAVKLTTPEEKVASRAKARQSLEYLHQKRNERDTEDARMEVSGLRDMVDIWTALAKENQVDPVMHAHCAIRIHEYEQKIADRQEQHRVWLENMSTAKQAPSTPANNRRPSTPAVPRKPMSSSSTGSASTPHSSRPPTTRPTSYDTSPTPASRGTARVEERKRAEAERTATAAARAEVRRLEKAQREADKQVHVEQKAAAVRAEQEKQKARVELRAQNDAERIAKARAKAGAAPHDCVGTLSEQDNHASNPTPSKSILQPSQHDAKSGRSAGMAQPSGKLCGKCSEKHASIGEWRKCSM</sequence>
<feature type="compositionally biased region" description="Basic and acidic residues" evidence="1">
    <location>
        <begin position="132"/>
        <end position="146"/>
    </location>
</feature>
<evidence type="ECO:0000313" key="4">
    <source>
        <dbReference type="Proteomes" id="UP000799424"/>
    </source>
</evidence>
<dbReference type="AlphaFoldDB" id="A0A6A6ZRK4"/>
<dbReference type="OrthoDB" id="442087at2759"/>
<feature type="compositionally biased region" description="Basic and acidic residues" evidence="1">
    <location>
        <begin position="282"/>
        <end position="302"/>
    </location>
</feature>
<protein>
    <submittedName>
        <fullName evidence="3">DnaJ-domain-containing protein</fullName>
    </submittedName>
</protein>
<accession>A0A6A6ZRK4</accession>
<organism evidence="3 4">
    <name type="scientific">Ophiobolus disseminans</name>
    <dbReference type="NCBI Taxonomy" id="1469910"/>
    <lineage>
        <taxon>Eukaryota</taxon>
        <taxon>Fungi</taxon>
        <taxon>Dikarya</taxon>
        <taxon>Ascomycota</taxon>
        <taxon>Pezizomycotina</taxon>
        <taxon>Dothideomycetes</taxon>
        <taxon>Pleosporomycetidae</taxon>
        <taxon>Pleosporales</taxon>
        <taxon>Pleosporineae</taxon>
        <taxon>Phaeosphaeriaceae</taxon>
        <taxon>Ophiobolus</taxon>
    </lineage>
</organism>
<reference evidence="3" key="1">
    <citation type="journal article" date="2020" name="Stud. Mycol.">
        <title>101 Dothideomycetes genomes: a test case for predicting lifestyles and emergence of pathogens.</title>
        <authorList>
            <person name="Haridas S."/>
            <person name="Albert R."/>
            <person name="Binder M."/>
            <person name="Bloem J."/>
            <person name="Labutti K."/>
            <person name="Salamov A."/>
            <person name="Andreopoulos B."/>
            <person name="Baker S."/>
            <person name="Barry K."/>
            <person name="Bills G."/>
            <person name="Bluhm B."/>
            <person name="Cannon C."/>
            <person name="Castanera R."/>
            <person name="Culley D."/>
            <person name="Daum C."/>
            <person name="Ezra D."/>
            <person name="Gonzalez J."/>
            <person name="Henrissat B."/>
            <person name="Kuo A."/>
            <person name="Liang C."/>
            <person name="Lipzen A."/>
            <person name="Lutzoni F."/>
            <person name="Magnuson J."/>
            <person name="Mondo S."/>
            <person name="Nolan M."/>
            <person name="Ohm R."/>
            <person name="Pangilinan J."/>
            <person name="Park H.-J."/>
            <person name="Ramirez L."/>
            <person name="Alfaro M."/>
            <person name="Sun H."/>
            <person name="Tritt A."/>
            <person name="Yoshinaga Y."/>
            <person name="Zwiers L.-H."/>
            <person name="Turgeon B."/>
            <person name="Goodwin S."/>
            <person name="Spatafora J."/>
            <person name="Crous P."/>
            <person name="Grigoriev I."/>
        </authorList>
    </citation>
    <scope>NUCLEOTIDE SEQUENCE</scope>
    <source>
        <strain evidence="3">CBS 113818</strain>
    </source>
</reference>
<feature type="compositionally biased region" description="Polar residues" evidence="1">
    <location>
        <begin position="201"/>
        <end position="216"/>
    </location>
</feature>
<feature type="region of interest" description="Disordered" evidence="1">
    <location>
        <begin position="74"/>
        <end position="146"/>
    </location>
</feature>
<dbReference type="InterPro" id="IPR018253">
    <property type="entry name" value="DnaJ_domain_CS"/>
</dbReference>
<proteinExistence type="predicted"/>
<feature type="compositionally biased region" description="Low complexity" evidence="1">
    <location>
        <begin position="227"/>
        <end position="256"/>
    </location>
</feature>
<dbReference type="EMBL" id="MU006231">
    <property type="protein sequence ID" value="KAF2823731.1"/>
    <property type="molecule type" value="Genomic_DNA"/>
</dbReference>
<dbReference type="PROSITE" id="PS50076">
    <property type="entry name" value="DNAJ_2"/>
    <property type="match status" value="1"/>
</dbReference>
<dbReference type="PROSITE" id="PS00636">
    <property type="entry name" value="DNAJ_1"/>
    <property type="match status" value="1"/>
</dbReference>
<dbReference type="InterPro" id="IPR050817">
    <property type="entry name" value="DjlA_DnaK_co-chaperone"/>
</dbReference>
<feature type="region of interest" description="Disordered" evidence="1">
    <location>
        <begin position="201"/>
        <end position="309"/>
    </location>
</feature>
<feature type="domain" description="J" evidence="2">
    <location>
        <begin position="5"/>
        <end position="75"/>
    </location>
</feature>
<feature type="compositionally biased region" description="Polar residues" evidence="1">
    <location>
        <begin position="347"/>
        <end position="368"/>
    </location>
</feature>
<gene>
    <name evidence="3" type="ORF">CC86DRAFT_262046</name>
</gene>
<name>A0A6A6ZRK4_9PLEO</name>
<feature type="region of interest" description="Disordered" evidence="1">
    <location>
        <begin position="337"/>
        <end position="391"/>
    </location>
</feature>
<keyword evidence="4" id="KW-1185">Reference proteome</keyword>